<dbReference type="EMBL" id="CP014674">
    <property type="protein sequence ID" value="AOX18167.1"/>
    <property type="molecule type" value="Genomic_DNA"/>
</dbReference>
<dbReference type="Proteomes" id="UP000179145">
    <property type="component" value="Chromosome"/>
</dbReference>
<dbReference type="Gene3D" id="3.30.420.40">
    <property type="match status" value="2"/>
</dbReference>
<dbReference type="CDD" id="cd24082">
    <property type="entry name" value="ASKHA_NBD_GspK-like"/>
    <property type="match status" value="1"/>
</dbReference>
<dbReference type="InterPro" id="IPR002731">
    <property type="entry name" value="ATPase_BadF"/>
</dbReference>
<evidence type="ECO:0000313" key="2">
    <source>
        <dbReference type="EMBL" id="AOX18167.1"/>
    </source>
</evidence>
<evidence type="ECO:0000313" key="3">
    <source>
        <dbReference type="Proteomes" id="UP000179145"/>
    </source>
</evidence>
<dbReference type="STRING" id="153496.A0U89_06360"/>
<gene>
    <name evidence="2" type="ORF">A0U89_06360</name>
</gene>
<proteinExistence type="predicted"/>
<dbReference type="Pfam" id="PF01869">
    <property type="entry name" value="BcrAD_BadFG"/>
    <property type="match status" value="1"/>
</dbReference>
<dbReference type="KEGG" id="kba:A0U89_06360"/>
<dbReference type="SUPFAM" id="SSF53067">
    <property type="entry name" value="Actin-like ATPase domain"/>
    <property type="match status" value="2"/>
</dbReference>
<dbReference type="InterPro" id="IPR052519">
    <property type="entry name" value="Euk-type_GlcNAc_Kinase"/>
</dbReference>
<name>A0A1D8UXC7_9PROT</name>
<sequence>MSSEQTVRRVFAGVDGGGTGTRLRLTDESGTVLGVGQGGRANIATDPHVAWASICTALDQALARAELDEFSLHWAFGLAGAEVSEKRQLFLEMTPSDLPRPIVVTDAYTACLGAHDGKDGAIIVVGTGSVGYAIRSGADGVHTRRVGGWGFPQGDEGSGAWIGREVLAAMLRAHDGRRVPDALSKACWDYLQQEADPLAWGVNKRGGDFARLAPLAIRQAEEGCIEAQRLLSAAAREVEVLISALIDAPGFSDLPISGLGSLTSILMTYFDKSRKYLFKAPLGDAVDGALLLVHRAMNDRK</sequence>
<keyword evidence="3" id="KW-1185">Reference proteome</keyword>
<dbReference type="InterPro" id="IPR043129">
    <property type="entry name" value="ATPase_NBD"/>
</dbReference>
<accession>A0A1D8UXC7</accession>
<dbReference type="PANTHER" id="PTHR43190:SF3">
    <property type="entry name" value="N-ACETYL-D-GLUCOSAMINE KINASE"/>
    <property type="match status" value="1"/>
</dbReference>
<dbReference type="eggNOG" id="COG2971">
    <property type="taxonomic scope" value="Bacteria"/>
</dbReference>
<evidence type="ECO:0000259" key="1">
    <source>
        <dbReference type="Pfam" id="PF01869"/>
    </source>
</evidence>
<protein>
    <recommendedName>
        <fullName evidence="1">ATPase BadF/BadG/BcrA/BcrD type domain-containing protein</fullName>
    </recommendedName>
</protein>
<organism evidence="2 3">
    <name type="scientific">Kozakia baliensis</name>
    <dbReference type="NCBI Taxonomy" id="153496"/>
    <lineage>
        <taxon>Bacteria</taxon>
        <taxon>Pseudomonadati</taxon>
        <taxon>Pseudomonadota</taxon>
        <taxon>Alphaproteobacteria</taxon>
        <taxon>Acetobacterales</taxon>
        <taxon>Acetobacteraceae</taxon>
        <taxon>Kozakia</taxon>
    </lineage>
</organism>
<reference evidence="2 3" key="1">
    <citation type="journal article" date="2016" name="Microb. Cell Fact.">
        <title>Dissection of exopolysaccharide biosynthesis in Kozakia baliensis.</title>
        <authorList>
            <person name="Brandt J.U."/>
            <person name="Jakob F."/>
            <person name="Behr J."/>
            <person name="Geissler A.J."/>
            <person name="Vogel R.F."/>
        </authorList>
    </citation>
    <scope>NUCLEOTIDE SEQUENCE [LARGE SCALE GENOMIC DNA]</scope>
    <source>
        <strain evidence="2 3">DSM 14400</strain>
    </source>
</reference>
<dbReference type="PANTHER" id="PTHR43190">
    <property type="entry name" value="N-ACETYL-D-GLUCOSAMINE KINASE"/>
    <property type="match status" value="1"/>
</dbReference>
<feature type="domain" description="ATPase BadF/BadG/BcrA/BcrD type" evidence="1">
    <location>
        <begin position="13"/>
        <end position="256"/>
    </location>
</feature>
<dbReference type="AlphaFoldDB" id="A0A1D8UXC7"/>